<dbReference type="EMBL" id="OCNJ01000006">
    <property type="protein sequence ID" value="SOD97126.1"/>
    <property type="molecule type" value="Genomic_DNA"/>
</dbReference>
<dbReference type="AlphaFoldDB" id="A0A286GPM0"/>
<accession>A0A286GPM0</accession>
<reference evidence="1 2" key="1">
    <citation type="submission" date="2017-09" db="EMBL/GenBank/DDBJ databases">
        <authorList>
            <person name="Ehlers B."/>
            <person name="Leendertz F.H."/>
        </authorList>
    </citation>
    <scope>NUCLEOTIDE SEQUENCE [LARGE SCALE GENOMIC DNA]</scope>
    <source>
        <strain evidence="1 2">USBA 140</strain>
    </source>
</reference>
<organism evidence="1 2">
    <name type="scientific">Caenispirillum bisanense</name>
    <dbReference type="NCBI Taxonomy" id="414052"/>
    <lineage>
        <taxon>Bacteria</taxon>
        <taxon>Pseudomonadati</taxon>
        <taxon>Pseudomonadota</taxon>
        <taxon>Alphaproteobacteria</taxon>
        <taxon>Rhodospirillales</taxon>
        <taxon>Novispirillaceae</taxon>
        <taxon>Caenispirillum</taxon>
    </lineage>
</organism>
<evidence type="ECO:0000313" key="1">
    <source>
        <dbReference type="EMBL" id="SOD97126.1"/>
    </source>
</evidence>
<dbReference type="Proteomes" id="UP000219621">
    <property type="component" value="Unassembled WGS sequence"/>
</dbReference>
<protein>
    <submittedName>
        <fullName evidence="1">Uncharacterized protein</fullName>
    </submittedName>
</protein>
<gene>
    <name evidence="1" type="ORF">SAMN05421508_106264</name>
</gene>
<proteinExistence type="predicted"/>
<dbReference type="OrthoDB" id="9800350at2"/>
<sequence>MSSDPTIRTRMRRYRTRQTELGRRRLELRLREDAVPAVRAFAGRCERELAAAEQVCRLPLKTMNAPRPQAMDAATLLECLRAETVRTEWLPHMQALFDEVDMGAVHDMVLAGATTFETLYHALRVWRCEDARLAPWIKEMADLHLARNAGGHSSGAGRDTARA</sequence>
<keyword evidence="2" id="KW-1185">Reference proteome</keyword>
<name>A0A286GPM0_9PROT</name>
<evidence type="ECO:0000313" key="2">
    <source>
        <dbReference type="Proteomes" id="UP000219621"/>
    </source>
</evidence>
<dbReference type="RefSeq" id="WP_141415166.1">
    <property type="nucleotide sequence ID" value="NZ_OCNJ01000006.1"/>
</dbReference>